<dbReference type="Proteomes" id="UP000018466">
    <property type="component" value="Unassembled WGS sequence"/>
</dbReference>
<protein>
    <recommendedName>
        <fullName evidence="4">Putative septation protein SpoVG</fullName>
    </recommendedName>
</protein>
<dbReference type="PANTHER" id="PTHR38429:SF1">
    <property type="entry name" value="SEPTATION PROTEIN SPOVG-RELATED"/>
    <property type="match status" value="1"/>
</dbReference>
<keyword evidence="2 4" id="KW-0717">Septation</keyword>
<keyword evidence="3 4" id="KW-0131">Cell cycle</keyword>
<comment type="caution">
    <text evidence="5">The sequence shown here is derived from an EMBL/GenBank/DDBJ whole genome shotgun (WGS) entry which is preliminary data.</text>
</comment>
<dbReference type="InterPro" id="IPR036751">
    <property type="entry name" value="SpoVG_sf"/>
</dbReference>
<accession>A0AA36Y605</accession>
<dbReference type="Gene3D" id="3.30.1120.40">
    <property type="entry name" value="Stage V sporulation protein G"/>
    <property type="match status" value="1"/>
</dbReference>
<evidence type="ECO:0000256" key="3">
    <source>
        <dbReference type="ARBA" id="ARBA00023306"/>
    </source>
</evidence>
<evidence type="ECO:0000313" key="5">
    <source>
        <dbReference type="EMBL" id="EHO17509.1"/>
    </source>
</evidence>
<dbReference type="AlphaFoldDB" id="A0AA36Y605"/>
<evidence type="ECO:0000256" key="1">
    <source>
        <dbReference type="ARBA" id="ARBA00022618"/>
    </source>
</evidence>
<dbReference type="SUPFAM" id="SSF160537">
    <property type="entry name" value="SpoVG-like"/>
    <property type="match status" value="1"/>
</dbReference>
<keyword evidence="6" id="KW-1185">Reference proteome</keyword>
<sequence>MQITDVRIRKIQKAGSMKAVASITLDNEFVIHDIKVIQGDRGLFIAMPSRLSRDGGYRDIAHPINSTTRDRMQRKILEQYEELPEDMIESVEEMVGSGEI</sequence>
<evidence type="ECO:0000256" key="4">
    <source>
        <dbReference type="HAMAP-Rule" id="MF_00819"/>
    </source>
</evidence>
<evidence type="ECO:0000256" key="2">
    <source>
        <dbReference type="ARBA" id="ARBA00023210"/>
    </source>
</evidence>
<dbReference type="Pfam" id="PF04026">
    <property type="entry name" value="SpoVG"/>
    <property type="match status" value="1"/>
</dbReference>
<proteinExistence type="inferred from homology"/>
<name>A0AA36Y605_9FIRM</name>
<dbReference type="EMBL" id="AGEL01000006">
    <property type="protein sequence ID" value="EHO17509.1"/>
    <property type="molecule type" value="Genomic_DNA"/>
</dbReference>
<dbReference type="InterPro" id="IPR007170">
    <property type="entry name" value="SpoVG"/>
</dbReference>
<comment type="function">
    <text evidence="4">Could be involved in septation.</text>
</comment>
<organism evidence="5 6">
    <name type="scientific">Stomatobaculum longum</name>
    <dbReference type="NCBI Taxonomy" id="796942"/>
    <lineage>
        <taxon>Bacteria</taxon>
        <taxon>Bacillati</taxon>
        <taxon>Bacillota</taxon>
        <taxon>Clostridia</taxon>
        <taxon>Lachnospirales</taxon>
        <taxon>Lachnospiraceae</taxon>
        <taxon>Stomatobaculum</taxon>
    </lineage>
</organism>
<dbReference type="RefSeq" id="WP_009532941.1">
    <property type="nucleotide sequence ID" value="NZ_CAJPPX010000003.1"/>
</dbReference>
<dbReference type="HAMAP" id="MF_00819">
    <property type="entry name" value="SpoVG"/>
    <property type="match status" value="1"/>
</dbReference>
<evidence type="ECO:0000313" key="6">
    <source>
        <dbReference type="Proteomes" id="UP000018466"/>
    </source>
</evidence>
<keyword evidence="1 4" id="KW-0132">Cell division</keyword>
<gene>
    <name evidence="4" type="primary">spoVG</name>
    <name evidence="5" type="ORF">HMPREF9623_01108</name>
</gene>
<dbReference type="GeneID" id="86940864"/>
<dbReference type="GO" id="GO:0000917">
    <property type="term" value="P:division septum assembly"/>
    <property type="evidence" value="ECO:0007669"/>
    <property type="project" value="UniProtKB-KW"/>
</dbReference>
<comment type="similarity">
    <text evidence="4">Belongs to the SpoVG family.</text>
</comment>
<dbReference type="GO" id="GO:0030435">
    <property type="term" value="P:sporulation resulting in formation of a cellular spore"/>
    <property type="evidence" value="ECO:0007669"/>
    <property type="project" value="InterPro"/>
</dbReference>
<dbReference type="PANTHER" id="PTHR38429">
    <property type="entry name" value="SEPTATION PROTEIN SPOVG-RELATED"/>
    <property type="match status" value="1"/>
</dbReference>
<dbReference type="NCBIfam" id="NF009749">
    <property type="entry name" value="PRK13259.1"/>
    <property type="match status" value="1"/>
</dbReference>
<reference evidence="5 6" key="1">
    <citation type="submission" date="2011-10" db="EMBL/GenBank/DDBJ databases">
        <title>The Genome Sequence of Lachnospiraceae bacterium ACC2.</title>
        <authorList>
            <consortium name="The Broad Institute Genome Sequencing Platform"/>
            <person name="Earl A."/>
            <person name="Ward D."/>
            <person name="Feldgarden M."/>
            <person name="Gevers D."/>
            <person name="Sizova M."/>
            <person name="Hazen A."/>
            <person name="Epstein S."/>
            <person name="Young S.K."/>
            <person name="Zeng Q."/>
            <person name="Gargeya S."/>
            <person name="Fitzgerald M."/>
            <person name="Haas B."/>
            <person name="Abouelleil A."/>
            <person name="Alvarado L."/>
            <person name="Arachchi H.M."/>
            <person name="Berlin A."/>
            <person name="Brown A."/>
            <person name="Chapman S.B."/>
            <person name="Chen Z."/>
            <person name="Dunbar C."/>
            <person name="Freedman E."/>
            <person name="Gearin G."/>
            <person name="Goldberg J."/>
            <person name="Griggs A."/>
            <person name="Gujja S."/>
            <person name="Heiman D."/>
            <person name="Howarth C."/>
            <person name="Larson L."/>
            <person name="Lui A."/>
            <person name="MacDonald P.J.P."/>
            <person name="Montmayeur A."/>
            <person name="Murphy C."/>
            <person name="Neiman D."/>
            <person name="Pearson M."/>
            <person name="Priest M."/>
            <person name="Roberts A."/>
            <person name="Saif S."/>
            <person name="Shea T."/>
            <person name="Shenoy N."/>
            <person name="Sisk P."/>
            <person name="Stolte C."/>
            <person name="Sykes S."/>
            <person name="Wortman J."/>
            <person name="Nusbaum C."/>
            <person name="Birren B."/>
        </authorList>
    </citation>
    <scope>NUCLEOTIDE SEQUENCE [LARGE SCALE GENOMIC DNA]</scope>
    <source>
        <strain evidence="5 6">ACC2</strain>
    </source>
</reference>